<feature type="domain" description="HTH arsR-type" evidence="5">
    <location>
        <begin position="1"/>
        <end position="93"/>
    </location>
</feature>
<dbReference type="InterPro" id="IPR001845">
    <property type="entry name" value="HTH_ArsR_DNA-bd_dom"/>
</dbReference>
<reference evidence="6" key="1">
    <citation type="submission" date="2021-04" db="EMBL/GenBank/DDBJ databases">
        <title>Oceanospirillales bacteria with DddD are important DMSP degraders in coastal seawater.</title>
        <authorList>
            <person name="Liu J."/>
        </authorList>
    </citation>
    <scope>NUCLEOTIDE SEQUENCE</scope>
    <source>
        <strain evidence="6">GY6</strain>
    </source>
</reference>
<dbReference type="PANTHER" id="PTHR33154">
    <property type="entry name" value="TRANSCRIPTIONAL REGULATOR, ARSR FAMILY"/>
    <property type="match status" value="1"/>
</dbReference>
<protein>
    <submittedName>
        <fullName evidence="6">Metalloregulator ArsR/SmtB family transcription factor</fullName>
    </submittedName>
</protein>
<dbReference type="SUPFAM" id="SSF46785">
    <property type="entry name" value="Winged helix' DNA-binding domain"/>
    <property type="match status" value="1"/>
</dbReference>
<name>A0ABY5GQI7_9GAMM</name>
<dbReference type="InterPro" id="IPR036390">
    <property type="entry name" value="WH_DNA-bd_sf"/>
</dbReference>
<evidence type="ECO:0000313" key="7">
    <source>
        <dbReference type="Proteomes" id="UP001059950"/>
    </source>
</evidence>
<dbReference type="PROSITE" id="PS50987">
    <property type="entry name" value="HTH_ARSR_2"/>
    <property type="match status" value="1"/>
</dbReference>
<keyword evidence="7" id="KW-1185">Reference proteome</keyword>
<dbReference type="InterPro" id="IPR036388">
    <property type="entry name" value="WH-like_DNA-bd_sf"/>
</dbReference>
<keyword evidence="1" id="KW-0059">Arsenical resistance</keyword>
<evidence type="ECO:0000259" key="5">
    <source>
        <dbReference type="PROSITE" id="PS50987"/>
    </source>
</evidence>
<dbReference type="InterPro" id="IPR051081">
    <property type="entry name" value="HTH_MetalResp_TranReg"/>
</dbReference>
<dbReference type="Pfam" id="PF01022">
    <property type="entry name" value="HTH_5"/>
    <property type="match status" value="1"/>
</dbReference>
<gene>
    <name evidence="6" type="ORF">KDX31_11345</name>
</gene>
<keyword evidence="4" id="KW-0804">Transcription</keyword>
<dbReference type="PRINTS" id="PR00778">
    <property type="entry name" value="HTHARSR"/>
</dbReference>
<dbReference type="PANTHER" id="PTHR33154:SF18">
    <property type="entry name" value="ARSENICAL RESISTANCE OPERON REPRESSOR"/>
    <property type="match status" value="1"/>
</dbReference>
<accession>A0ABY5GQI7</accession>
<evidence type="ECO:0000313" key="6">
    <source>
        <dbReference type="EMBL" id="UTW01957.1"/>
    </source>
</evidence>
<keyword evidence="3" id="KW-0238">DNA-binding</keyword>
<organism evidence="6 7">
    <name type="scientific">Amphritea atlantica</name>
    <dbReference type="NCBI Taxonomy" id="355243"/>
    <lineage>
        <taxon>Bacteria</taxon>
        <taxon>Pseudomonadati</taxon>
        <taxon>Pseudomonadota</taxon>
        <taxon>Gammaproteobacteria</taxon>
        <taxon>Oceanospirillales</taxon>
        <taxon>Oceanospirillaceae</taxon>
        <taxon>Amphritea</taxon>
    </lineage>
</organism>
<evidence type="ECO:0000256" key="2">
    <source>
        <dbReference type="ARBA" id="ARBA00023015"/>
    </source>
</evidence>
<evidence type="ECO:0000256" key="1">
    <source>
        <dbReference type="ARBA" id="ARBA00022849"/>
    </source>
</evidence>
<dbReference type="NCBIfam" id="NF007528">
    <property type="entry name" value="PRK10141.1"/>
    <property type="match status" value="1"/>
</dbReference>
<dbReference type="EMBL" id="CP073344">
    <property type="protein sequence ID" value="UTW01957.1"/>
    <property type="molecule type" value="Genomic_DNA"/>
</dbReference>
<proteinExistence type="predicted"/>
<keyword evidence="2" id="KW-0805">Transcription regulation</keyword>
<evidence type="ECO:0000256" key="4">
    <source>
        <dbReference type="ARBA" id="ARBA00023163"/>
    </source>
</evidence>
<dbReference type="NCBIfam" id="NF033788">
    <property type="entry name" value="HTH_metalloreg"/>
    <property type="match status" value="1"/>
</dbReference>
<dbReference type="InterPro" id="IPR011991">
    <property type="entry name" value="ArsR-like_HTH"/>
</dbReference>
<dbReference type="Proteomes" id="UP001059950">
    <property type="component" value="Chromosome"/>
</dbReference>
<dbReference type="SMART" id="SM00418">
    <property type="entry name" value="HTH_ARSR"/>
    <property type="match status" value="1"/>
</dbReference>
<sequence length="114" mass="13340">MNPVDLFKCLADETRLKSVLLIKQKKELCVCELMAALELSQPKVSRHLAQLKKAGLLSDHRHGQWVFYRLNPDLPGWCRNVLWETLVTNKDYLTVEKMRLDQMDDRPDRSKKSC</sequence>
<evidence type="ECO:0000256" key="3">
    <source>
        <dbReference type="ARBA" id="ARBA00023125"/>
    </source>
</evidence>
<dbReference type="Gene3D" id="1.10.10.10">
    <property type="entry name" value="Winged helix-like DNA-binding domain superfamily/Winged helix DNA-binding domain"/>
    <property type="match status" value="1"/>
</dbReference>
<dbReference type="CDD" id="cd00090">
    <property type="entry name" value="HTH_ARSR"/>
    <property type="match status" value="1"/>
</dbReference>